<evidence type="ECO:0000313" key="1">
    <source>
        <dbReference type="EMBL" id="WIM71535.1"/>
    </source>
</evidence>
<sequence>MDIKIGFTESPRELVINLDSEQDQVVAQIAATLNNNDGTLDLTDSKGRRYLVRSAQIAYVEVGTSTHRSVGFAGV</sequence>
<dbReference type="EMBL" id="CP126970">
    <property type="protein sequence ID" value="WIM71535.1"/>
    <property type="molecule type" value="Genomic_DNA"/>
</dbReference>
<accession>A0ABY8VPG4</accession>
<protein>
    <submittedName>
        <fullName evidence="1">DUF3107 domain-containing protein</fullName>
    </submittedName>
</protein>
<dbReference type="InterPro" id="IPR021456">
    <property type="entry name" value="DUF3107"/>
</dbReference>
<proteinExistence type="predicted"/>
<dbReference type="RefSeq" id="WP_284876101.1">
    <property type="nucleotide sequence ID" value="NZ_CP126970.1"/>
</dbReference>
<dbReference type="Pfam" id="PF11305">
    <property type="entry name" value="DUF3107"/>
    <property type="match status" value="1"/>
</dbReference>
<reference evidence="1 2" key="1">
    <citation type="submission" date="2023-05" db="EMBL/GenBank/DDBJ databases">
        <title>Corynebacterium suedekumii sp. nov. and Corynebacterium breve sp. nov. isolated from raw cow's milk.</title>
        <authorList>
            <person name="Baer M.K."/>
            <person name="Mehl L."/>
            <person name="Hellmuth R."/>
            <person name="Marke G."/>
            <person name="Lipski A."/>
        </authorList>
    </citation>
    <scope>NUCLEOTIDE SEQUENCE [LARGE SCALE GENOMIC DNA]</scope>
    <source>
        <strain evidence="1 2">LM112</strain>
    </source>
</reference>
<name>A0ABY8VPG4_9CORY</name>
<organism evidence="1 2">
    <name type="scientific">Corynebacterium suedekumii</name>
    <dbReference type="NCBI Taxonomy" id="3049801"/>
    <lineage>
        <taxon>Bacteria</taxon>
        <taxon>Bacillati</taxon>
        <taxon>Actinomycetota</taxon>
        <taxon>Actinomycetes</taxon>
        <taxon>Mycobacteriales</taxon>
        <taxon>Corynebacteriaceae</taxon>
        <taxon>Corynebacterium</taxon>
    </lineage>
</organism>
<evidence type="ECO:0000313" key="2">
    <source>
        <dbReference type="Proteomes" id="UP001238805"/>
    </source>
</evidence>
<gene>
    <name evidence="1" type="ORF">QP029_07180</name>
</gene>
<keyword evidence="2" id="KW-1185">Reference proteome</keyword>
<dbReference type="Proteomes" id="UP001238805">
    <property type="component" value="Chromosome"/>
</dbReference>